<protein>
    <recommendedName>
        <fullName evidence="8">Major facilitator superfamily (MFS) profile domain-containing protein</fullName>
    </recommendedName>
</protein>
<evidence type="ECO:0000256" key="3">
    <source>
        <dbReference type="ARBA" id="ARBA00022692"/>
    </source>
</evidence>
<comment type="subcellular location">
    <subcellularLocation>
        <location evidence="1">Membrane</location>
        <topology evidence="1">Multi-pass membrane protein</topology>
    </subcellularLocation>
</comment>
<keyword evidence="3 7" id="KW-0812">Transmembrane</keyword>
<keyword evidence="4 7" id="KW-1133">Transmembrane helix</keyword>
<feature type="domain" description="Major facilitator superfamily (MFS) profile" evidence="8">
    <location>
        <begin position="37"/>
        <end position="439"/>
    </location>
</feature>
<gene>
    <name evidence="9" type="ORF">Taro_044879</name>
</gene>
<comment type="similarity">
    <text evidence="2">Belongs to the major facilitator superfamily. Nitrate/nitrite porter (TC 2.A.1.8) family.</text>
</comment>
<feature type="transmembrane region" description="Helical" evidence="7">
    <location>
        <begin position="380"/>
        <end position="404"/>
    </location>
</feature>
<name>A0A843WV45_COLES</name>
<evidence type="ECO:0000256" key="1">
    <source>
        <dbReference type="ARBA" id="ARBA00004141"/>
    </source>
</evidence>
<accession>A0A843WV45</accession>
<dbReference type="Pfam" id="PF07690">
    <property type="entry name" value="MFS_1"/>
    <property type="match status" value="1"/>
</dbReference>
<dbReference type="InterPro" id="IPR020846">
    <property type="entry name" value="MFS_dom"/>
</dbReference>
<evidence type="ECO:0000313" key="9">
    <source>
        <dbReference type="EMBL" id="MQM11967.1"/>
    </source>
</evidence>
<evidence type="ECO:0000256" key="4">
    <source>
        <dbReference type="ARBA" id="ARBA00022989"/>
    </source>
</evidence>
<dbReference type="GO" id="GO:0016020">
    <property type="term" value="C:membrane"/>
    <property type="evidence" value="ECO:0007669"/>
    <property type="project" value="UniProtKB-SubCell"/>
</dbReference>
<dbReference type="PROSITE" id="PS50850">
    <property type="entry name" value="MFS"/>
    <property type="match status" value="1"/>
</dbReference>
<dbReference type="CDD" id="cd17341">
    <property type="entry name" value="MFS_NRT2_like"/>
    <property type="match status" value="1"/>
</dbReference>
<reference evidence="9" key="1">
    <citation type="submission" date="2017-07" db="EMBL/GenBank/DDBJ databases">
        <title>Taro Niue Genome Assembly and Annotation.</title>
        <authorList>
            <person name="Atibalentja N."/>
            <person name="Keating K."/>
            <person name="Fields C.J."/>
        </authorList>
    </citation>
    <scope>NUCLEOTIDE SEQUENCE</scope>
    <source>
        <strain evidence="9">Niue_2</strain>
        <tissue evidence="9">Leaf</tissue>
    </source>
</reference>
<dbReference type="GO" id="GO:0042128">
    <property type="term" value="P:nitrate assimilation"/>
    <property type="evidence" value="ECO:0007669"/>
    <property type="project" value="UniProtKB-KW"/>
</dbReference>
<feature type="transmembrane region" description="Helical" evidence="7">
    <location>
        <begin position="199"/>
        <end position="219"/>
    </location>
</feature>
<dbReference type="FunFam" id="1.20.1250.20:FF:000411">
    <property type="entry name" value="Probable high-affinity nitrate transporter 2.4"/>
    <property type="match status" value="1"/>
</dbReference>
<dbReference type="Proteomes" id="UP000652761">
    <property type="component" value="Unassembled WGS sequence"/>
</dbReference>
<feature type="transmembrane region" description="Helical" evidence="7">
    <location>
        <begin position="102"/>
        <end position="121"/>
    </location>
</feature>
<keyword evidence="6 7" id="KW-0472">Membrane</keyword>
<dbReference type="GO" id="GO:0015112">
    <property type="term" value="F:nitrate transmembrane transporter activity"/>
    <property type="evidence" value="ECO:0007669"/>
    <property type="project" value="InterPro"/>
</dbReference>
<feature type="transmembrane region" description="Helical" evidence="7">
    <location>
        <begin position="128"/>
        <end position="147"/>
    </location>
</feature>
<dbReference type="AlphaFoldDB" id="A0A843WV45"/>
<comment type="caution">
    <text evidence="9">The sequence shown here is derived from an EMBL/GenBank/DDBJ whole genome shotgun (WGS) entry which is preliminary data.</text>
</comment>
<organism evidence="9 10">
    <name type="scientific">Colocasia esculenta</name>
    <name type="common">Wild taro</name>
    <name type="synonym">Arum esculentum</name>
    <dbReference type="NCBI Taxonomy" id="4460"/>
    <lineage>
        <taxon>Eukaryota</taxon>
        <taxon>Viridiplantae</taxon>
        <taxon>Streptophyta</taxon>
        <taxon>Embryophyta</taxon>
        <taxon>Tracheophyta</taxon>
        <taxon>Spermatophyta</taxon>
        <taxon>Magnoliopsida</taxon>
        <taxon>Liliopsida</taxon>
        <taxon>Araceae</taxon>
        <taxon>Aroideae</taxon>
        <taxon>Colocasieae</taxon>
        <taxon>Colocasia</taxon>
    </lineage>
</organism>
<dbReference type="FunFam" id="1.20.1250.20:FF:000053">
    <property type="entry name" value="Nitrate transporter 2.1"/>
    <property type="match status" value="1"/>
</dbReference>
<evidence type="ECO:0000256" key="6">
    <source>
        <dbReference type="ARBA" id="ARBA00023136"/>
    </source>
</evidence>
<feature type="transmembrane region" description="Helical" evidence="7">
    <location>
        <begin position="285"/>
        <end position="304"/>
    </location>
</feature>
<evidence type="ECO:0000313" key="10">
    <source>
        <dbReference type="Proteomes" id="UP000652761"/>
    </source>
</evidence>
<feature type="transmembrane region" description="Helical" evidence="7">
    <location>
        <begin position="325"/>
        <end position="345"/>
    </location>
</feature>
<evidence type="ECO:0000256" key="7">
    <source>
        <dbReference type="SAM" id="Phobius"/>
    </source>
</evidence>
<dbReference type="SUPFAM" id="SSF103473">
    <property type="entry name" value="MFS general substrate transporter"/>
    <property type="match status" value="1"/>
</dbReference>
<feature type="transmembrane region" description="Helical" evidence="7">
    <location>
        <begin position="416"/>
        <end position="436"/>
    </location>
</feature>
<evidence type="ECO:0000256" key="5">
    <source>
        <dbReference type="ARBA" id="ARBA00023063"/>
    </source>
</evidence>
<keyword evidence="5" id="KW-0534">Nitrate assimilation</keyword>
<dbReference type="Gene3D" id="1.20.1250.20">
    <property type="entry name" value="MFS general substrate transporter like domains"/>
    <property type="match status" value="2"/>
</dbReference>
<dbReference type="EMBL" id="NMUH01005157">
    <property type="protein sequence ID" value="MQM11967.1"/>
    <property type="molecule type" value="Genomic_DNA"/>
</dbReference>
<feature type="transmembrane region" description="Helical" evidence="7">
    <location>
        <begin position="351"/>
        <end position="373"/>
    </location>
</feature>
<dbReference type="OrthoDB" id="434240at2759"/>
<dbReference type="SMR" id="A0A843WV45"/>
<evidence type="ECO:0000259" key="8">
    <source>
        <dbReference type="PROSITE" id="PS50850"/>
    </source>
</evidence>
<sequence length="462" mass="49265">MHDQLEFAEVTFSLPVDYDHKATAFRPMSAAAPHMRAFHLAWLSLFWCYFSTFSAPPLLPIIRDALDLTSTDVANAGIASVSGTIFARLAMGPACDLLGPRISSAVFSLLTAPAVFAASAVSSAPGLVLLRFLAGVSLANFVANQYWMSSMFAPGVVGLANGVSSGWANVGSGAAQILMPLIYSLIVRLGVDSTLAWRAAFFVPATMQVMTAIAVLFLGQDLPDGDLAELQYLKGKPKEGPWQIVCRGLKNYRGWVLALTYGFCYGVELTMENIVAEYFYDRFDLGIQAAGIVAASFGLMNLISRPSGGLLSDVMAGRFGMRGRLWGLWAVQSLAGVFCVLFGWASSLRTSVTALVCFSLFVQAASGLTYGVVPFVSRRSLGVISGMTGSGGATGAVVTQLLFFSGAAGRYSTETGISLMGGTMLLCTLPVMLLYFPRWGGMFCGPSSDDFATDEDYYLPLK</sequence>
<proteinExistence type="inferred from homology"/>
<evidence type="ECO:0000256" key="2">
    <source>
        <dbReference type="ARBA" id="ARBA00008432"/>
    </source>
</evidence>
<dbReference type="InterPro" id="IPR011701">
    <property type="entry name" value="MFS"/>
</dbReference>
<keyword evidence="10" id="KW-1185">Reference proteome</keyword>
<feature type="transmembrane region" description="Helical" evidence="7">
    <location>
        <begin position="167"/>
        <end position="187"/>
    </location>
</feature>
<feature type="transmembrane region" description="Helical" evidence="7">
    <location>
        <begin position="37"/>
        <end position="61"/>
    </location>
</feature>
<dbReference type="PANTHER" id="PTHR23515">
    <property type="entry name" value="HIGH-AFFINITY NITRATE TRANSPORTER 2.3"/>
    <property type="match status" value="1"/>
</dbReference>
<dbReference type="InterPro" id="IPR036259">
    <property type="entry name" value="MFS_trans_sf"/>
</dbReference>
<dbReference type="InterPro" id="IPR044772">
    <property type="entry name" value="NO3_transporter"/>
</dbReference>